<evidence type="ECO:0000256" key="1">
    <source>
        <dbReference type="SAM" id="Phobius"/>
    </source>
</evidence>
<organism evidence="2">
    <name type="scientific">Streptomyces sp. NBC_00119</name>
    <dbReference type="NCBI Taxonomy" id="2975659"/>
    <lineage>
        <taxon>Bacteria</taxon>
        <taxon>Bacillati</taxon>
        <taxon>Actinomycetota</taxon>
        <taxon>Actinomycetes</taxon>
        <taxon>Kitasatosporales</taxon>
        <taxon>Streptomycetaceae</taxon>
        <taxon>Streptomyces</taxon>
    </lineage>
</organism>
<feature type="transmembrane region" description="Helical" evidence="1">
    <location>
        <begin position="60"/>
        <end position="84"/>
    </location>
</feature>
<reference evidence="2" key="1">
    <citation type="submission" date="2022-10" db="EMBL/GenBank/DDBJ databases">
        <title>The complete genomes of actinobacterial strains from the NBC collection.</title>
        <authorList>
            <person name="Joergensen T.S."/>
            <person name="Alvarez Arevalo M."/>
            <person name="Sterndorff E.B."/>
            <person name="Faurdal D."/>
            <person name="Vuksanovic O."/>
            <person name="Mourched A.-S."/>
            <person name="Charusanti P."/>
            <person name="Shaw S."/>
            <person name="Blin K."/>
            <person name="Weber T."/>
        </authorList>
    </citation>
    <scope>NUCLEOTIDE SEQUENCE</scope>
    <source>
        <strain evidence="2">NBC_00119</strain>
    </source>
</reference>
<gene>
    <name evidence="2" type="ORF">OHU69_03530</name>
</gene>
<sequence length="103" mass="9783">MGLALGGLPSVVVEGTALDRTASAAAVHNNLKTLGGSVAGAAFAAVLGTLVVGTTDTPALSAYLTVWGLGLGVSVLAAGAQLLARLGAGRRAGTLAKAGTATN</sequence>
<accession>A0AAU1U0Q3</accession>
<proteinExistence type="predicted"/>
<dbReference type="AlphaFoldDB" id="A0AAU1U0Q3"/>
<feature type="transmembrane region" description="Helical" evidence="1">
    <location>
        <begin position="34"/>
        <end position="53"/>
    </location>
</feature>
<keyword evidence="1" id="KW-0812">Transmembrane</keyword>
<dbReference type="EMBL" id="CP108195">
    <property type="protein sequence ID" value="WTS10233.1"/>
    <property type="molecule type" value="Genomic_DNA"/>
</dbReference>
<protein>
    <recommendedName>
        <fullName evidence="3">Major facilitator superfamily (MFS) profile domain-containing protein</fullName>
    </recommendedName>
</protein>
<evidence type="ECO:0008006" key="3">
    <source>
        <dbReference type="Google" id="ProtNLM"/>
    </source>
</evidence>
<name>A0AAU1U0Q3_9ACTN</name>
<evidence type="ECO:0000313" key="2">
    <source>
        <dbReference type="EMBL" id="WTS10233.1"/>
    </source>
</evidence>
<keyword evidence="1" id="KW-0472">Membrane</keyword>
<keyword evidence="1" id="KW-1133">Transmembrane helix</keyword>